<organism evidence="2 3">
    <name type="scientific">Sphagnum jensenii</name>
    <dbReference type="NCBI Taxonomy" id="128206"/>
    <lineage>
        <taxon>Eukaryota</taxon>
        <taxon>Viridiplantae</taxon>
        <taxon>Streptophyta</taxon>
        <taxon>Embryophyta</taxon>
        <taxon>Bryophyta</taxon>
        <taxon>Sphagnophytina</taxon>
        <taxon>Sphagnopsida</taxon>
        <taxon>Sphagnales</taxon>
        <taxon>Sphagnaceae</taxon>
        <taxon>Sphagnum</taxon>
    </lineage>
</organism>
<evidence type="ECO:0000313" key="2">
    <source>
        <dbReference type="EMBL" id="CAK9266345.1"/>
    </source>
</evidence>
<evidence type="ECO:0000256" key="1">
    <source>
        <dbReference type="SAM" id="MobiDB-lite"/>
    </source>
</evidence>
<feature type="compositionally biased region" description="Basic and acidic residues" evidence="1">
    <location>
        <begin position="163"/>
        <end position="178"/>
    </location>
</feature>
<evidence type="ECO:0000313" key="3">
    <source>
        <dbReference type="Proteomes" id="UP001497444"/>
    </source>
</evidence>
<feature type="region of interest" description="Disordered" evidence="1">
    <location>
        <begin position="163"/>
        <end position="183"/>
    </location>
</feature>
<gene>
    <name evidence="2" type="ORF">CSSPJE1EN1_LOCUS11823</name>
</gene>
<proteinExistence type="predicted"/>
<dbReference type="PANTHER" id="PTHR31755:SF3">
    <property type="entry name" value="EXOCYST COMPLEX COMPONENT SEC6"/>
    <property type="match status" value="1"/>
</dbReference>
<keyword evidence="3" id="KW-1185">Reference proteome</keyword>
<reference evidence="2" key="1">
    <citation type="submission" date="2024-02" db="EMBL/GenBank/DDBJ databases">
        <authorList>
            <consortium name="ELIXIR-Norway"/>
            <consortium name="Elixir Norway"/>
        </authorList>
    </citation>
    <scope>NUCLEOTIDE SEQUENCE</scope>
</reference>
<sequence length="516" mass="58312">MEVLKMLPASSLFKTQSAVTARGSRTSSSRMQRRVAVMGGVTCSSSKQLLNCRKRCLLVANHSSLPWTASPGIIPSKSKSNSFIVRNGALADAQRSEADSQEKLQARIQELKSETASTIDEVESGGREGQFSDHETAMEAQALGESLGEAKSEVLNVEQAEIDKEYGKDAEEQDREISTDDGDDMEDIEVEKGYKMSRVCDRLIEVFMVEKTKPEEWRILLAFSQEWVKIRLYFFKRCKTLAAAEEDPKRKADLLKLARRMKKVDDDMQQHDQLLAVIEENPSEMDRIVAHRRQDFTGDFFKHLNILCDACYENLDRRDELASIAAQCLASVQAYDTAVADDEKLSVAQLKFDDILSSPSLEAAAKKIDNLAKKRELDPTLMLLITKAWAAAKESTMMKEEVKDIMFHLYNVARGNMSRLVPKEVRIIRHLLAIEDPRERISEMTNAFSPGDELEGKDFDNLYTTPDKLHRWLTIVLEAFHSNKKGTLIKEAQNLMNPSVIGRIEALKGVLEDHFM</sequence>
<name>A0ABP0WHJ0_9BRYO</name>
<dbReference type="PANTHER" id="PTHR31755">
    <property type="entry name" value="FOLATE RECEPTOR-LIKE"/>
    <property type="match status" value="1"/>
</dbReference>
<dbReference type="EMBL" id="OZ020113">
    <property type="protein sequence ID" value="CAK9266345.1"/>
    <property type="molecule type" value="Genomic_DNA"/>
</dbReference>
<dbReference type="InterPro" id="IPR040320">
    <property type="entry name" value="At4g37920-like"/>
</dbReference>
<protein>
    <submittedName>
        <fullName evidence="2">Uncharacterized protein</fullName>
    </submittedName>
</protein>
<accession>A0ABP0WHJ0</accession>
<dbReference type="Proteomes" id="UP001497444">
    <property type="component" value="Chromosome 18"/>
</dbReference>